<dbReference type="AlphaFoldDB" id="A0A1B0ZVH0"/>
<evidence type="ECO:0000313" key="1">
    <source>
        <dbReference type="EMBL" id="ANP38084.1"/>
    </source>
</evidence>
<dbReference type="EMBL" id="CP015124">
    <property type="protein sequence ID" value="ANP38084.1"/>
    <property type="molecule type" value="Genomic_DNA"/>
</dbReference>
<accession>A0A1B0ZVH0</accession>
<keyword evidence="2" id="KW-1185">Reference proteome</keyword>
<evidence type="ECO:0000313" key="2">
    <source>
        <dbReference type="Proteomes" id="UP000092565"/>
    </source>
</evidence>
<sequence>MTAAAEAEQQSVENVYAFNWMANGKKVSKREARARQAARRASWMSTRGGATWICSPAGFGQKSRCYRG</sequence>
<gene>
    <name evidence="1" type="ORF">JL2886_03204</name>
</gene>
<organism evidence="1 2">
    <name type="scientific">Phaeobacter gallaeciensis</name>
    <dbReference type="NCBI Taxonomy" id="60890"/>
    <lineage>
        <taxon>Bacteria</taxon>
        <taxon>Pseudomonadati</taxon>
        <taxon>Pseudomonadota</taxon>
        <taxon>Alphaproteobacteria</taxon>
        <taxon>Rhodobacterales</taxon>
        <taxon>Roseobacteraceae</taxon>
        <taxon>Phaeobacter</taxon>
    </lineage>
</organism>
<dbReference type="Proteomes" id="UP000092565">
    <property type="component" value="Chromosome"/>
</dbReference>
<proteinExistence type="predicted"/>
<reference evidence="1 2" key="1">
    <citation type="submission" date="2016-04" db="EMBL/GenBank/DDBJ databases">
        <authorList>
            <person name="Evans L.H."/>
            <person name="Alamgir A."/>
            <person name="Owens N."/>
            <person name="Weber N.D."/>
            <person name="Virtaneva K."/>
            <person name="Barbian K."/>
            <person name="Babar A."/>
            <person name="Rosenke K."/>
        </authorList>
    </citation>
    <scope>NUCLEOTIDE SEQUENCE [LARGE SCALE GENOMIC DNA]</scope>
    <source>
        <strain evidence="1 2">JL2886</strain>
    </source>
</reference>
<protein>
    <submittedName>
        <fullName evidence="1">Uncharacterized protein</fullName>
    </submittedName>
</protein>
<name>A0A1B0ZVH0_9RHOB</name>